<dbReference type="Proteomes" id="UP001238450">
    <property type="component" value="Unassembled WGS sequence"/>
</dbReference>
<organism evidence="1 2">
    <name type="scientific">Croceifilum oryzae</name>
    <dbReference type="NCBI Taxonomy" id="1553429"/>
    <lineage>
        <taxon>Bacteria</taxon>
        <taxon>Bacillati</taxon>
        <taxon>Bacillota</taxon>
        <taxon>Bacilli</taxon>
        <taxon>Bacillales</taxon>
        <taxon>Thermoactinomycetaceae</taxon>
        <taxon>Croceifilum</taxon>
    </lineage>
</organism>
<name>A0AAJ1TKX2_9BACL</name>
<proteinExistence type="predicted"/>
<evidence type="ECO:0000313" key="2">
    <source>
        <dbReference type="Proteomes" id="UP001238450"/>
    </source>
</evidence>
<dbReference type="EMBL" id="JAUSUV010000008">
    <property type="protein sequence ID" value="MDQ0417891.1"/>
    <property type="molecule type" value="Genomic_DNA"/>
</dbReference>
<evidence type="ECO:0000313" key="1">
    <source>
        <dbReference type="EMBL" id="MDQ0417891.1"/>
    </source>
</evidence>
<dbReference type="AlphaFoldDB" id="A0AAJ1TKX2"/>
<keyword evidence="2" id="KW-1185">Reference proteome</keyword>
<sequence>MNHGSTLAVVCMMATTYYSLPPTTNVKIIIDFLIKYGKFSEEEMKIIQELDFQIQSESLR</sequence>
<accession>A0AAJ1TKX2</accession>
<reference evidence="1 2" key="1">
    <citation type="submission" date="2023-07" db="EMBL/GenBank/DDBJ databases">
        <title>Genomic Encyclopedia of Type Strains, Phase IV (KMG-IV): sequencing the most valuable type-strain genomes for metagenomic binning, comparative biology and taxonomic classification.</title>
        <authorList>
            <person name="Goeker M."/>
        </authorList>
    </citation>
    <scope>NUCLEOTIDE SEQUENCE [LARGE SCALE GENOMIC DNA]</scope>
    <source>
        <strain evidence="1 2">DSM 46876</strain>
    </source>
</reference>
<protein>
    <submittedName>
        <fullName evidence="1">Uncharacterized protein</fullName>
    </submittedName>
</protein>
<gene>
    <name evidence="1" type="ORF">J2Z48_002075</name>
</gene>
<comment type="caution">
    <text evidence="1">The sequence shown here is derived from an EMBL/GenBank/DDBJ whole genome shotgun (WGS) entry which is preliminary data.</text>
</comment>